<name>A0A345ZR50_9HYPH</name>
<dbReference type="FunFam" id="3.30.420.10:FF:000045">
    <property type="entry name" value="3'-5' exonuclease DinG"/>
    <property type="match status" value="1"/>
</dbReference>
<keyword evidence="4" id="KW-0269">Exonuclease</keyword>
<dbReference type="EMBL" id="CP031417">
    <property type="protein sequence ID" value="AXK79397.1"/>
    <property type="molecule type" value="Genomic_DNA"/>
</dbReference>
<dbReference type="NCBIfam" id="NF006615">
    <property type="entry name" value="PRK09182.1"/>
    <property type="match status" value="1"/>
</dbReference>
<dbReference type="Pfam" id="PF00929">
    <property type="entry name" value="RNase_T"/>
    <property type="match status" value="1"/>
</dbReference>
<protein>
    <submittedName>
        <fullName evidence="4">3'-5' exonuclease</fullName>
    </submittedName>
</protein>
<keyword evidence="5" id="KW-1185">Reference proteome</keyword>
<keyword evidence="4" id="KW-0540">Nuclease</keyword>
<proteinExistence type="predicted"/>
<feature type="domain" description="Exonuclease" evidence="3">
    <location>
        <begin position="32"/>
        <end position="197"/>
    </location>
</feature>
<dbReference type="GO" id="GO:0008408">
    <property type="term" value="F:3'-5' exonuclease activity"/>
    <property type="evidence" value="ECO:0007669"/>
    <property type="project" value="TreeGrafter"/>
</dbReference>
<comment type="function">
    <text evidence="1">DNA polymerase III is a complex, multichain enzyme responsible for most of the replicative synthesis in bacteria. The epsilon subunit contain the editing function and is a proofreading 3'-5' exonuclease.</text>
</comment>
<comment type="subunit">
    <text evidence="2">DNA polymerase III contains a core (composed of alpha, epsilon and theta chains) that associates with a tau subunit. This core dimerizes to form the POLIII' complex. PolIII' associates with the gamma complex (composed of gamma, delta, delta', psi and chi chains) and with the beta chain to form the complete DNA polymerase III complex.</text>
</comment>
<dbReference type="Gene3D" id="3.30.420.10">
    <property type="entry name" value="Ribonuclease H-like superfamily/Ribonuclease H"/>
    <property type="match status" value="1"/>
</dbReference>
<evidence type="ECO:0000259" key="3">
    <source>
        <dbReference type="SMART" id="SM00479"/>
    </source>
</evidence>
<dbReference type="OrthoDB" id="7427781at2"/>
<dbReference type="InterPro" id="IPR036397">
    <property type="entry name" value="RNaseH_sf"/>
</dbReference>
<evidence type="ECO:0000313" key="4">
    <source>
        <dbReference type="EMBL" id="AXK79397.1"/>
    </source>
</evidence>
<dbReference type="PANTHER" id="PTHR30231">
    <property type="entry name" value="DNA POLYMERASE III SUBUNIT EPSILON"/>
    <property type="match status" value="1"/>
</dbReference>
<dbReference type="KEGG" id="ptaw:DW352_02015"/>
<dbReference type="GO" id="GO:0005829">
    <property type="term" value="C:cytosol"/>
    <property type="evidence" value="ECO:0007669"/>
    <property type="project" value="TreeGrafter"/>
</dbReference>
<dbReference type="InterPro" id="IPR012337">
    <property type="entry name" value="RNaseH-like_sf"/>
</dbReference>
<keyword evidence="4" id="KW-0378">Hydrolase</keyword>
<evidence type="ECO:0000256" key="2">
    <source>
        <dbReference type="ARBA" id="ARBA00026073"/>
    </source>
</evidence>
<evidence type="ECO:0000256" key="1">
    <source>
        <dbReference type="ARBA" id="ARBA00025483"/>
    </source>
</evidence>
<dbReference type="SMART" id="SM00479">
    <property type="entry name" value="EXOIII"/>
    <property type="match status" value="1"/>
</dbReference>
<dbReference type="InterPro" id="IPR013520">
    <property type="entry name" value="Ribonucl_H"/>
</dbReference>
<dbReference type="CDD" id="cd06127">
    <property type="entry name" value="DEDDh"/>
    <property type="match status" value="1"/>
</dbReference>
<dbReference type="PANTHER" id="PTHR30231:SF37">
    <property type="entry name" value="EXODEOXYRIBONUCLEASE 10"/>
    <property type="match status" value="1"/>
</dbReference>
<dbReference type="AlphaFoldDB" id="A0A345ZR50"/>
<dbReference type="GO" id="GO:0003676">
    <property type="term" value="F:nucleic acid binding"/>
    <property type="evidence" value="ECO:0007669"/>
    <property type="project" value="InterPro"/>
</dbReference>
<accession>A0A345ZR50</accession>
<evidence type="ECO:0000313" key="5">
    <source>
        <dbReference type="Proteomes" id="UP000254889"/>
    </source>
</evidence>
<dbReference type="SUPFAM" id="SSF53098">
    <property type="entry name" value="Ribonuclease H-like"/>
    <property type="match status" value="1"/>
</dbReference>
<dbReference type="Proteomes" id="UP000254889">
    <property type="component" value="Chromosome"/>
</dbReference>
<sequence>MARGLEATGDYKVLRRLVPREPSASVGPSERVGLIIDLETTGLDTAKDEVIELAAIKFRYDQSDAITGVTGIFQAFNQPSGSIPAEVTRLTGITDEMVAGCKIDADALVDFVADAGVVIAHNAGFDRKFAERFWPTFETKNWACSASQVDWKAHGFGGAKLAYLLSEIGLFHNAHRAIDDCHALLEVLAHPLPTNSASALAELLDRARRRAFRIWAENAPFDLKEVLKKRGYRWSDGSDGSPRAWHIEVDESIRETELDYLRREIYQRDIDLRCQAVTARERFSARR</sequence>
<organism evidence="4 5">
    <name type="scientific">Pseudolabrys taiwanensis</name>
    <dbReference type="NCBI Taxonomy" id="331696"/>
    <lineage>
        <taxon>Bacteria</taxon>
        <taxon>Pseudomonadati</taxon>
        <taxon>Pseudomonadota</taxon>
        <taxon>Alphaproteobacteria</taxon>
        <taxon>Hyphomicrobiales</taxon>
        <taxon>Xanthobacteraceae</taxon>
        <taxon>Pseudolabrys</taxon>
    </lineage>
</organism>
<gene>
    <name evidence="4" type="ORF">DW352_02015</name>
</gene>
<dbReference type="GO" id="GO:0045004">
    <property type="term" value="P:DNA replication proofreading"/>
    <property type="evidence" value="ECO:0007669"/>
    <property type="project" value="TreeGrafter"/>
</dbReference>
<reference evidence="4 5" key="1">
    <citation type="submission" date="2018-07" db="EMBL/GenBank/DDBJ databases">
        <authorList>
            <person name="Quirk P.G."/>
            <person name="Krulwich T.A."/>
        </authorList>
    </citation>
    <scope>NUCLEOTIDE SEQUENCE [LARGE SCALE GENOMIC DNA]</scope>
    <source>
        <strain evidence="4 5">CC-BB4</strain>
    </source>
</reference>